<dbReference type="InParanoid" id="C3ZX10"/>
<name>C3ZX10_BRAFL</name>
<reference evidence="1" key="1">
    <citation type="journal article" date="2008" name="Nature">
        <title>The amphioxus genome and the evolution of the chordate karyotype.</title>
        <authorList>
            <consortium name="US DOE Joint Genome Institute (JGI-PGF)"/>
            <person name="Putnam N.H."/>
            <person name="Butts T."/>
            <person name="Ferrier D.E.K."/>
            <person name="Furlong R.F."/>
            <person name="Hellsten U."/>
            <person name="Kawashima T."/>
            <person name="Robinson-Rechavi M."/>
            <person name="Shoguchi E."/>
            <person name="Terry A."/>
            <person name="Yu J.-K."/>
            <person name="Benito-Gutierrez E.L."/>
            <person name="Dubchak I."/>
            <person name="Garcia-Fernandez J."/>
            <person name="Gibson-Brown J.J."/>
            <person name="Grigoriev I.V."/>
            <person name="Horton A.C."/>
            <person name="de Jong P.J."/>
            <person name="Jurka J."/>
            <person name="Kapitonov V.V."/>
            <person name="Kohara Y."/>
            <person name="Kuroki Y."/>
            <person name="Lindquist E."/>
            <person name="Lucas S."/>
            <person name="Osoegawa K."/>
            <person name="Pennacchio L.A."/>
            <person name="Salamov A.A."/>
            <person name="Satou Y."/>
            <person name="Sauka-Spengler T."/>
            <person name="Schmutz J."/>
            <person name="Shin-I T."/>
            <person name="Toyoda A."/>
            <person name="Bronner-Fraser M."/>
            <person name="Fujiyama A."/>
            <person name="Holland L.Z."/>
            <person name="Holland P.W.H."/>
            <person name="Satoh N."/>
            <person name="Rokhsar D.S."/>
        </authorList>
    </citation>
    <scope>NUCLEOTIDE SEQUENCE [LARGE SCALE GENOMIC DNA]</scope>
    <source>
        <strain evidence="1">S238N-H82</strain>
        <tissue evidence="1">Testes</tissue>
    </source>
</reference>
<organism>
    <name type="scientific">Branchiostoma floridae</name>
    <name type="common">Florida lancelet</name>
    <name type="synonym">Amphioxus</name>
    <dbReference type="NCBI Taxonomy" id="7739"/>
    <lineage>
        <taxon>Eukaryota</taxon>
        <taxon>Metazoa</taxon>
        <taxon>Chordata</taxon>
        <taxon>Cephalochordata</taxon>
        <taxon>Leptocardii</taxon>
        <taxon>Amphioxiformes</taxon>
        <taxon>Branchiostomatidae</taxon>
        <taxon>Branchiostoma</taxon>
    </lineage>
</organism>
<sequence length="278" mass="30459">MASNESDVREHSVATVPCYPLIQDIRYVSYINVSTIRQANDTTCQPAASTIDKNVAPMNTAPAVSHEKKKNVTSTNVPPSVTPYIVAASTFWMPLIGSPLIKSLQGFDATYSQINDGEVYDASGHDYSEIKDDNLAFPSSAASALRRNQMYSGNAQGAPITKSLQGPDTTYNQINEDEVYAASGHDYSETKEEDISTSEVRDNTYSQINEDEVYAASGHDYSETKEEDISTSEVRDNTYSQINEDEVYAASGHDYNGINDQDTSVEHVLDTSERGGNM</sequence>
<protein>
    <submittedName>
        <fullName evidence="1">Uncharacterized protein</fullName>
    </submittedName>
</protein>
<evidence type="ECO:0000313" key="1">
    <source>
        <dbReference type="EMBL" id="EEN42925.1"/>
    </source>
</evidence>
<dbReference type="AlphaFoldDB" id="C3ZX10"/>
<gene>
    <name evidence="1" type="ORF">BRAFLDRAFT_105136</name>
</gene>
<accession>C3ZX10</accession>
<proteinExistence type="predicted"/>
<dbReference type="EMBL" id="GG666706">
    <property type="protein sequence ID" value="EEN42925.1"/>
    <property type="molecule type" value="Genomic_DNA"/>
</dbReference>